<feature type="non-terminal residue" evidence="1">
    <location>
        <position position="1"/>
    </location>
</feature>
<protein>
    <submittedName>
        <fullName evidence="1">Uncharacterized protein</fullName>
    </submittedName>
</protein>
<dbReference type="AlphaFoldDB" id="W1XB24"/>
<proteinExistence type="predicted"/>
<evidence type="ECO:0000313" key="2">
    <source>
        <dbReference type="Proteomes" id="UP000018853"/>
    </source>
</evidence>
<reference evidence="1 2" key="1">
    <citation type="submission" date="2013-12" db="EMBL/GenBank/DDBJ databases">
        <title>A Varibaculum cambriense genome reconstructed from a premature infant gut community with otherwise low bacterial novelty that shifts toward anaerobic metabolism during the third week of life.</title>
        <authorList>
            <person name="Brown C.T."/>
            <person name="Sharon I."/>
            <person name="Thomas B.C."/>
            <person name="Castelle C.J."/>
            <person name="Morowitz M.J."/>
            <person name="Banfield J.F."/>
        </authorList>
    </citation>
    <scope>NUCLEOTIDE SEQUENCE [LARGE SCALE GENOMIC DNA]</scope>
    <source>
        <strain evidence="2">DORA_A_5_14_21</strain>
    </source>
</reference>
<sequence>LELKGEKDFGLHNNILAKVLL</sequence>
<comment type="caution">
    <text evidence="1">The sequence shown here is derived from an EMBL/GenBank/DDBJ whole genome shotgun (WGS) entry which is preliminary data.</text>
</comment>
<name>W1XB24_ECOLX</name>
<gene>
    <name evidence="1" type="ORF">Q609_ECAC00654G0002</name>
</gene>
<evidence type="ECO:0000313" key="1">
    <source>
        <dbReference type="EMBL" id="ETJ26685.1"/>
    </source>
</evidence>
<organism evidence="1 2">
    <name type="scientific">Escherichia coli DORA_A_5_14_21</name>
    <dbReference type="NCBI Taxonomy" id="1403943"/>
    <lineage>
        <taxon>Bacteria</taxon>
        <taxon>Pseudomonadati</taxon>
        <taxon>Pseudomonadota</taxon>
        <taxon>Gammaproteobacteria</taxon>
        <taxon>Enterobacterales</taxon>
        <taxon>Enterobacteriaceae</taxon>
        <taxon>Escherichia</taxon>
    </lineage>
</organism>
<dbReference type="EMBL" id="AZLZ01000654">
    <property type="protein sequence ID" value="ETJ26685.1"/>
    <property type="molecule type" value="Genomic_DNA"/>
</dbReference>
<accession>W1XB24</accession>
<dbReference type="Proteomes" id="UP000018853">
    <property type="component" value="Unassembled WGS sequence"/>
</dbReference>